<protein>
    <submittedName>
        <fullName evidence="2">Uncharacterized protein</fullName>
    </submittedName>
</protein>
<keyword evidence="1" id="KW-1133">Transmembrane helix</keyword>
<keyword evidence="1" id="KW-0472">Membrane</keyword>
<evidence type="ECO:0000313" key="3">
    <source>
        <dbReference type="Proteomes" id="UP000187406"/>
    </source>
</evidence>
<dbReference type="STRING" id="3775.A0A1Q3ARD2"/>
<name>A0A1Q3ARD2_CEPFO</name>
<gene>
    <name evidence="2" type="ORF">CFOL_v3_01758</name>
</gene>
<evidence type="ECO:0000313" key="2">
    <source>
        <dbReference type="EMBL" id="GAV58224.1"/>
    </source>
</evidence>
<dbReference type="InParanoid" id="A0A1Q3ARD2"/>
<comment type="caution">
    <text evidence="2">The sequence shown here is derived from an EMBL/GenBank/DDBJ whole genome shotgun (WGS) entry which is preliminary data.</text>
</comment>
<keyword evidence="3" id="KW-1185">Reference proteome</keyword>
<reference evidence="3" key="1">
    <citation type="submission" date="2016-04" db="EMBL/GenBank/DDBJ databases">
        <title>Cephalotus genome sequencing.</title>
        <authorList>
            <person name="Fukushima K."/>
            <person name="Hasebe M."/>
            <person name="Fang X."/>
        </authorList>
    </citation>
    <scope>NUCLEOTIDE SEQUENCE [LARGE SCALE GENOMIC DNA]</scope>
    <source>
        <strain evidence="3">cv. St1</strain>
    </source>
</reference>
<dbReference type="PANTHER" id="PTHR33237:SF4">
    <property type="entry name" value="F14O23.12"/>
    <property type="match status" value="1"/>
</dbReference>
<evidence type="ECO:0000256" key="1">
    <source>
        <dbReference type="SAM" id="Phobius"/>
    </source>
</evidence>
<keyword evidence="1" id="KW-0812">Transmembrane</keyword>
<dbReference type="Proteomes" id="UP000187406">
    <property type="component" value="Unassembled WGS sequence"/>
</dbReference>
<dbReference type="PANTHER" id="PTHR33237">
    <property type="entry name" value="F2P16.13 PROTEIN-RELATED"/>
    <property type="match status" value="1"/>
</dbReference>
<organism evidence="2 3">
    <name type="scientific">Cephalotus follicularis</name>
    <name type="common">Albany pitcher plant</name>
    <dbReference type="NCBI Taxonomy" id="3775"/>
    <lineage>
        <taxon>Eukaryota</taxon>
        <taxon>Viridiplantae</taxon>
        <taxon>Streptophyta</taxon>
        <taxon>Embryophyta</taxon>
        <taxon>Tracheophyta</taxon>
        <taxon>Spermatophyta</taxon>
        <taxon>Magnoliopsida</taxon>
        <taxon>eudicotyledons</taxon>
        <taxon>Gunneridae</taxon>
        <taxon>Pentapetalae</taxon>
        <taxon>rosids</taxon>
        <taxon>fabids</taxon>
        <taxon>Oxalidales</taxon>
        <taxon>Cephalotaceae</taxon>
        <taxon>Cephalotus</taxon>
    </lineage>
</organism>
<proteinExistence type="predicted"/>
<sequence length="131" mass="14412">MARPLHPKHTETSTYQAGVAGATLFLCAFALFICASHSRKWRACYDLLDDFHDDPVIQHNNGSMERTEVHDFQPGNGDENMASGEQQGVSIWQKNVLMGGKCQLPDFSGIIIYDTEGNVVTPAKTPSLTSK</sequence>
<dbReference type="EMBL" id="BDDD01000061">
    <property type="protein sequence ID" value="GAV58224.1"/>
    <property type="molecule type" value="Genomic_DNA"/>
</dbReference>
<dbReference type="FunCoup" id="A0A1Q3ARD2">
    <property type="interactions" value="5"/>
</dbReference>
<dbReference type="AlphaFoldDB" id="A0A1Q3ARD2"/>
<feature type="transmembrane region" description="Helical" evidence="1">
    <location>
        <begin position="15"/>
        <end position="35"/>
    </location>
</feature>
<accession>A0A1Q3ARD2</accession>
<dbReference type="OrthoDB" id="1840737at2759"/>